<dbReference type="InterPro" id="IPR011042">
    <property type="entry name" value="6-blade_b-propeller_TolB-like"/>
</dbReference>
<dbReference type="InterPro" id="IPR029058">
    <property type="entry name" value="AB_hydrolase_fold"/>
</dbReference>
<dbReference type="PANTHER" id="PTHR42776:SF27">
    <property type="entry name" value="DIPEPTIDYL PEPTIDASE FAMILY MEMBER 6"/>
    <property type="match status" value="1"/>
</dbReference>
<dbReference type="InterPro" id="IPR011659">
    <property type="entry name" value="WD40"/>
</dbReference>
<evidence type="ECO:0000256" key="1">
    <source>
        <dbReference type="ARBA" id="ARBA00022801"/>
    </source>
</evidence>
<reference evidence="5" key="1">
    <citation type="submission" date="2020-04" db="EMBL/GenBank/DDBJ databases">
        <title>Description of Shewanella salipaludis sp. nov., isolated from a salt marsh.</title>
        <authorList>
            <person name="Park S."/>
            <person name="Yoon J.-H."/>
        </authorList>
    </citation>
    <scope>NUCLEOTIDE SEQUENCE</scope>
    <source>
        <strain evidence="5">SHSM-M6</strain>
    </source>
</reference>
<dbReference type="Pfam" id="PF07676">
    <property type="entry name" value="PD40"/>
    <property type="match status" value="2"/>
</dbReference>
<evidence type="ECO:0000313" key="6">
    <source>
        <dbReference type="Proteomes" id="UP000737113"/>
    </source>
</evidence>
<feature type="domain" description="Peptidase S9 prolyl oligopeptidase catalytic" evidence="4">
    <location>
        <begin position="462"/>
        <end position="669"/>
    </location>
</feature>
<evidence type="ECO:0000259" key="4">
    <source>
        <dbReference type="Pfam" id="PF00326"/>
    </source>
</evidence>
<dbReference type="Gene3D" id="3.40.50.1820">
    <property type="entry name" value="alpha/beta hydrolase"/>
    <property type="match status" value="1"/>
</dbReference>
<dbReference type="GO" id="GO:0004252">
    <property type="term" value="F:serine-type endopeptidase activity"/>
    <property type="evidence" value="ECO:0007669"/>
    <property type="project" value="TreeGrafter"/>
</dbReference>
<sequence>MKPLLTLSIGLALLSPPAMAKVLESKAVFDLEYASQLAITDKGDLVYFVRNRMDIDTDKQVGNIWSVDTRTQALRPVTTGLHYDFSPLLSPDQSRLAFISTRSGKPQLFIKWLDTGATAMISHLPEPPQGLSWSPDSKQLAFSMFVPDKPNRPVSFSGKPEGAEWADDAIYIDEVFYRQDGAGYNRPGAVQLFTLPAEGGNPRQLTFDKYDHQGKLSWTPDAAEIYFSANPRQASGLAPMNSEIFALKLSDASVRQITDRDGPDSTPQISPDGKLLAYLGFDDKKSNYENARLYIKPLAGGEARAITLDLDRSVDDMRWAANSKGLYIQYEDRGTNTLAYQPLSGERQLLTHEVGGTFLGRPYTSGSFALAKDGTLAFPLADPQRPADVAVLHGDEVKRLTRLNQDALGQTSLGKVEEIAFKSSVDGLNIQGWILYPPGFDGSKKYPLLLEIHGGPVAAYGPQFAAELQLYAARGYVVLYLNPRGSSSYGKDFAQQIYHQYPSKDFDDLMAGVDAVIAKGFIDERKVFVTGGSGGGTLTAWIVGHTDRFTAAVVAKPVINWFSFVLTADFYPFFSQYWFPQKPWEDPELYMKLSPISYVGNMRTPTMLLTGEADHRTPISESEQLYQALKLKGVDTAMVRIPNAGHGITARPSNLMAKVEYILWWFGKYGGPQAAEDAKADKDMSGKESL</sequence>
<keyword evidence="2" id="KW-0645">Protease</keyword>
<dbReference type="EMBL" id="JAAXYH010000001">
    <property type="protein sequence ID" value="NMH64042.1"/>
    <property type="molecule type" value="Genomic_DNA"/>
</dbReference>
<keyword evidence="1" id="KW-0378">Hydrolase</keyword>
<protein>
    <submittedName>
        <fullName evidence="5">S9 family peptidase</fullName>
    </submittedName>
</protein>
<evidence type="ECO:0000256" key="3">
    <source>
        <dbReference type="SAM" id="SignalP"/>
    </source>
</evidence>
<dbReference type="InterPro" id="IPR001375">
    <property type="entry name" value="Peptidase_S9_cat"/>
</dbReference>
<organism evidence="5 6">
    <name type="scientific">Shewanella salipaludis</name>
    <dbReference type="NCBI Taxonomy" id="2723052"/>
    <lineage>
        <taxon>Bacteria</taxon>
        <taxon>Pseudomonadati</taxon>
        <taxon>Pseudomonadota</taxon>
        <taxon>Gammaproteobacteria</taxon>
        <taxon>Alteromonadales</taxon>
        <taxon>Shewanellaceae</taxon>
        <taxon>Shewanella</taxon>
    </lineage>
</organism>
<dbReference type="SUPFAM" id="SSF53474">
    <property type="entry name" value="alpha/beta-Hydrolases"/>
    <property type="match status" value="1"/>
</dbReference>
<dbReference type="GO" id="GO:0006508">
    <property type="term" value="P:proteolysis"/>
    <property type="evidence" value="ECO:0007669"/>
    <property type="project" value="InterPro"/>
</dbReference>
<proteinExistence type="predicted"/>
<keyword evidence="2" id="KW-0720">Serine protease</keyword>
<dbReference type="RefSeq" id="WP_169562707.1">
    <property type="nucleotide sequence ID" value="NZ_JAAXYH010000001.1"/>
</dbReference>
<feature type="signal peptide" evidence="3">
    <location>
        <begin position="1"/>
        <end position="20"/>
    </location>
</feature>
<dbReference type="Pfam" id="PF00326">
    <property type="entry name" value="Peptidase_S9"/>
    <property type="match status" value="1"/>
</dbReference>
<feature type="chain" id="PRO_5037101399" evidence="3">
    <location>
        <begin position="21"/>
        <end position="690"/>
    </location>
</feature>
<dbReference type="Gene3D" id="2.120.10.30">
    <property type="entry name" value="TolB, C-terminal domain"/>
    <property type="match status" value="2"/>
</dbReference>
<dbReference type="PANTHER" id="PTHR42776">
    <property type="entry name" value="SERINE PEPTIDASE S9 FAMILY MEMBER"/>
    <property type="match status" value="1"/>
</dbReference>
<evidence type="ECO:0000313" key="5">
    <source>
        <dbReference type="EMBL" id="NMH64042.1"/>
    </source>
</evidence>
<comment type="caution">
    <text evidence="5">The sequence shown here is derived from an EMBL/GenBank/DDBJ whole genome shotgun (WGS) entry which is preliminary data.</text>
</comment>
<evidence type="ECO:0000256" key="2">
    <source>
        <dbReference type="ARBA" id="ARBA00022825"/>
    </source>
</evidence>
<gene>
    <name evidence="5" type="ORF">HC757_02475</name>
</gene>
<accession>A0A972JK68</accession>
<dbReference type="SUPFAM" id="SSF82171">
    <property type="entry name" value="DPP6 N-terminal domain-like"/>
    <property type="match status" value="1"/>
</dbReference>
<keyword evidence="6" id="KW-1185">Reference proteome</keyword>
<name>A0A972JK68_9GAMM</name>
<keyword evidence="3" id="KW-0732">Signal</keyword>
<dbReference type="AlphaFoldDB" id="A0A972JK68"/>
<dbReference type="Proteomes" id="UP000737113">
    <property type="component" value="Unassembled WGS sequence"/>
</dbReference>